<protein>
    <submittedName>
        <fullName evidence="7">[Fe-Fe] hydrogenase large subunit C-terminal domain-containing protein</fullName>
    </submittedName>
</protein>
<dbReference type="PROSITE" id="PS00198">
    <property type="entry name" value="4FE4S_FER_1"/>
    <property type="match status" value="1"/>
</dbReference>
<dbReference type="SUPFAM" id="SSF54862">
    <property type="entry name" value="4Fe-4S ferredoxins"/>
    <property type="match status" value="1"/>
</dbReference>
<dbReference type="InterPro" id="IPR009016">
    <property type="entry name" value="Fe_hydrogenase"/>
</dbReference>
<evidence type="ECO:0000313" key="7">
    <source>
        <dbReference type="EMBL" id="MDC7227869.1"/>
    </source>
</evidence>
<feature type="domain" description="4Fe-4S ferredoxin-type" evidence="5">
    <location>
        <begin position="3"/>
        <end position="31"/>
    </location>
</feature>
<accession>A0AAJ1MPI2</accession>
<proteinExistence type="predicted"/>
<dbReference type="GO" id="GO:0046872">
    <property type="term" value="F:metal ion binding"/>
    <property type="evidence" value="ECO:0007669"/>
    <property type="project" value="UniProtKB-KW"/>
</dbReference>
<dbReference type="Pfam" id="PF04060">
    <property type="entry name" value="FeS"/>
    <property type="match status" value="1"/>
</dbReference>
<evidence type="ECO:0000256" key="1">
    <source>
        <dbReference type="ARBA" id="ARBA00022485"/>
    </source>
</evidence>
<dbReference type="InterPro" id="IPR007202">
    <property type="entry name" value="4Fe-4S_dom"/>
</dbReference>
<organism evidence="7 8">
    <name type="scientific">Candidatus Thalassospirochaeta sargassi</name>
    <dbReference type="NCBI Taxonomy" id="3119039"/>
    <lineage>
        <taxon>Bacteria</taxon>
        <taxon>Pseudomonadati</taxon>
        <taxon>Spirochaetota</taxon>
        <taxon>Spirochaetia</taxon>
        <taxon>Spirochaetales</taxon>
        <taxon>Spirochaetaceae</taxon>
        <taxon>Candidatus Thalassospirochaeta</taxon>
    </lineage>
</organism>
<dbReference type="InterPro" id="IPR017896">
    <property type="entry name" value="4Fe4S_Fe-S-bd"/>
</dbReference>
<dbReference type="Gene3D" id="3.40.950.10">
    <property type="entry name" value="Fe-only Hydrogenase (Larger Subunit), Chain L, domain 3"/>
    <property type="match status" value="1"/>
</dbReference>
<evidence type="ECO:0000259" key="5">
    <source>
        <dbReference type="PROSITE" id="PS51379"/>
    </source>
</evidence>
<dbReference type="Pfam" id="PF02906">
    <property type="entry name" value="Fe_hyd_lg_C"/>
    <property type="match status" value="1"/>
</dbReference>
<dbReference type="PANTHER" id="PTHR11615">
    <property type="entry name" value="NITRATE, FORMATE, IRON DEHYDROGENASE"/>
    <property type="match status" value="1"/>
</dbReference>
<dbReference type="SUPFAM" id="SSF53920">
    <property type="entry name" value="Fe-only hydrogenase"/>
    <property type="match status" value="1"/>
</dbReference>
<sequence length="570" mass="62543">MKFPIYTEKTICRDCYKCVRQCPVKAIKVNDGSAVIVHDLCIFCGRCIEVCPVNAKKVRSDTARAKQLLKLNETVIASIAPSFPAEFDCTAAELITAIKKLGFSGVSETSIGAEIVGKDAASKMDTIKGMLISSACPTVKELIRKYRPSLVPRMADTASPLEAHASLLKNTYGKNARVVFIGPCISKKLEADDETSDIDLALTFIELTEWLEAEGIELGGDCDPDAHFIPEQTVKAAEFAVEGGMLNTIRASASAIEPDLISCSGISNIIGTFDDIENLKERNIFLEYLACDGGCISGRGMSQTCGYLEKRLRVLDYQQLSLKESLRPAEAAAELEKIIPPAPVRPESFTDDEIEEVLLSLDKRSKEDEMNCGGCGYNTCRDFAAAILSGKAEQNMCVTNMRKLAEKKSNALMKAMPLGVVITDVNEKILECNEKFINLFTDIDSSLAPEAGLRLEGAPLERLLPGCGIFDKLKNSPLHTTEDKMRIDGKVFRTFAFRIGKEEMFGAVFQDITSPAVRRETIIRKTEEVIEKSLNSVQQIASLLGENAAETQLILNSLIESYTDNEDHKE</sequence>
<keyword evidence="3" id="KW-0408">Iron</keyword>
<evidence type="ECO:0000259" key="6">
    <source>
        <dbReference type="PROSITE" id="PS51656"/>
    </source>
</evidence>
<dbReference type="InterPro" id="IPR050340">
    <property type="entry name" value="Cytosolic_Fe-S_CAF"/>
</dbReference>
<dbReference type="InterPro" id="IPR004108">
    <property type="entry name" value="Fe_hydrogenase_lsu_C"/>
</dbReference>
<dbReference type="Gene3D" id="1.10.15.40">
    <property type="entry name" value="Electron transport complex subunit B, putative Fe-S cluster"/>
    <property type="match status" value="1"/>
</dbReference>
<dbReference type="Proteomes" id="UP001221217">
    <property type="component" value="Unassembled WGS sequence"/>
</dbReference>
<gene>
    <name evidence="7" type="ORF">PQJ61_13975</name>
</gene>
<comment type="caution">
    <text evidence="7">The sequence shown here is derived from an EMBL/GenBank/DDBJ whole genome shotgun (WGS) entry which is preliminary data.</text>
</comment>
<evidence type="ECO:0000256" key="4">
    <source>
        <dbReference type="ARBA" id="ARBA00023014"/>
    </source>
</evidence>
<feature type="domain" description="4Fe-4S ferredoxin-type" evidence="5">
    <location>
        <begin position="32"/>
        <end position="61"/>
    </location>
</feature>
<dbReference type="Gene3D" id="3.30.70.20">
    <property type="match status" value="1"/>
</dbReference>
<dbReference type="EMBL" id="JAQQAL010000035">
    <property type="protein sequence ID" value="MDC7227869.1"/>
    <property type="molecule type" value="Genomic_DNA"/>
</dbReference>
<evidence type="ECO:0000313" key="8">
    <source>
        <dbReference type="Proteomes" id="UP001221217"/>
    </source>
</evidence>
<feature type="domain" description="4Fe-4S" evidence="6">
    <location>
        <begin position="353"/>
        <end position="414"/>
    </location>
</feature>
<dbReference type="PROSITE" id="PS51656">
    <property type="entry name" value="4FE4S"/>
    <property type="match status" value="1"/>
</dbReference>
<reference evidence="7 8" key="1">
    <citation type="submission" date="2022-12" db="EMBL/GenBank/DDBJ databases">
        <title>Metagenome assembled genome from gulf of manar.</title>
        <authorList>
            <person name="Kohli P."/>
            <person name="Pk S."/>
            <person name="Venkata Ramana C."/>
            <person name="Sasikala C."/>
        </authorList>
    </citation>
    <scope>NUCLEOTIDE SEQUENCE [LARGE SCALE GENOMIC DNA]</scope>
    <source>
        <strain evidence="7">JB008</strain>
    </source>
</reference>
<dbReference type="GO" id="GO:0051539">
    <property type="term" value="F:4 iron, 4 sulfur cluster binding"/>
    <property type="evidence" value="ECO:0007669"/>
    <property type="project" value="UniProtKB-KW"/>
</dbReference>
<dbReference type="AlphaFoldDB" id="A0AAJ1MPI2"/>
<evidence type="ECO:0000256" key="2">
    <source>
        <dbReference type="ARBA" id="ARBA00022723"/>
    </source>
</evidence>
<dbReference type="InterPro" id="IPR017900">
    <property type="entry name" value="4Fe4S_Fe_S_CS"/>
</dbReference>
<keyword evidence="1" id="KW-0004">4Fe-4S</keyword>
<keyword evidence="4" id="KW-0411">Iron-sulfur</keyword>
<keyword evidence="2" id="KW-0479">Metal-binding</keyword>
<dbReference type="PROSITE" id="PS51379">
    <property type="entry name" value="4FE4S_FER_2"/>
    <property type="match status" value="2"/>
</dbReference>
<dbReference type="Pfam" id="PF13237">
    <property type="entry name" value="Fer4_10"/>
    <property type="match status" value="1"/>
</dbReference>
<evidence type="ECO:0000256" key="3">
    <source>
        <dbReference type="ARBA" id="ARBA00023004"/>
    </source>
</evidence>
<name>A0AAJ1MPI2_9SPIO</name>